<keyword evidence="5" id="KW-0472">Membrane</keyword>
<dbReference type="InParanoid" id="E1Z9Y5"/>
<feature type="domain" description="Clathrin/coatomer adaptor adaptin-like N-terminal" evidence="6">
    <location>
        <begin position="29"/>
        <end position="531"/>
    </location>
</feature>
<evidence type="ECO:0000256" key="3">
    <source>
        <dbReference type="ARBA" id="ARBA00022448"/>
    </source>
</evidence>
<dbReference type="Gene3D" id="1.25.10.10">
    <property type="entry name" value="Leucine-rich Repeat Variant"/>
    <property type="match status" value="1"/>
</dbReference>
<dbReference type="FunCoup" id="E1Z9Y5">
    <property type="interactions" value="1442"/>
</dbReference>
<dbReference type="GO" id="GO:0030276">
    <property type="term" value="F:clathrin binding"/>
    <property type="evidence" value="ECO:0007669"/>
    <property type="project" value="InterPro"/>
</dbReference>
<comment type="subcellular location">
    <subcellularLocation>
        <location evidence="1">Endomembrane system</location>
    </subcellularLocation>
</comment>
<sequence>MTAKKPKGEVHEVINALEHLSAQNGSRADVVQNKRDCFQKLIRYMTQGIDMSAAFVPATKCVALSKHDLPLKKMLYLYLRTAAKQNSTVALLVVQTLLNDCKDLDPTIRGLAVRSMCSLRVPELMENVFQAVDAGLRDTHPYVREAAVMGVLKCHHQDAAGVRMRGLLERVETLLGSDTDPQVVANCLYVMQQVGMLEGRITRQLVVSLLNHIKAFSDWAQCFVLELVARYQPASEEERFDILEVLDFGLNHNNSAVVMATAKLFLHYTLNFSHQHQQVLETVKDPLQTLIQGREPEVVWAVLSNFLVLAQRYPLVFSQLYPEFFCRYEDPSYLKRLKIDVLIAIADQTNAYEIAEEMTQYVKDSDEDLARAAIRSVGQIALKVPDVNGILDRLLLFLGYEKDYVTAETLVQMTDVLRRYPDAAAACVESVAAIPEEAIVEPEARAAYLWVIGEYGAQIQDAPYVLEGFSDNFGEVEPVVKLALLTACMKLFFKRPPETRHALGAALAAGVADPAQEVHDKALLYYRLLQHSVGAAQQVVDVPRPAVTSFADAQSAETQDRIFDELNTLSVVYRAPANTFIDAD</sequence>
<dbReference type="InterPro" id="IPR011989">
    <property type="entry name" value="ARM-like"/>
</dbReference>
<keyword evidence="4" id="KW-0653">Protein transport</keyword>
<gene>
    <name evidence="7" type="ORF">CHLNCDRAFT_30507</name>
</gene>
<evidence type="ECO:0000313" key="8">
    <source>
        <dbReference type="Proteomes" id="UP000008141"/>
    </source>
</evidence>
<keyword evidence="8" id="KW-1185">Reference proteome</keyword>
<dbReference type="FunFam" id="1.25.10.10:FF:000113">
    <property type="entry name" value="Beta-adaptin-like protein A"/>
    <property type="match status" value="1"/>
</dbReference>
<evidence type="ECO:0000256" key="5">
    <source>
        <dbReference type="ARBA" id="ARBA00023136"/>
    </source>
</evidence>
<keyword evidence="3" id="KW-0813">Transport</keyword>
<protein>
    <recommendedName>
        <fullName evidence="6">Clathrin/coatomer adaptor adaptin-like N-terminal domain-containing protein</fullName>
    </recommendedName>
</protein>
<name>E1Z9Y5_CHLVA</name>
<dbReference type="GO" id="GO:0012505">
    <property type="term" value="C:endomembrane system"/>
    <property type="evidence" value="ECO:0007669"/>
    <property type="project" value="UniProtKB-SubCell"/>
</dbReference>
<dbReference type="STRING" id="554065.E1Z9Y5"/>
<dbReference type="InterPro" id="IPR016342">
    <property type="entry name" value="AP_complex_bsu_1_2_4"/>
</dbReference>
<dbReference type="EMBL" id="GL433839">
    <property type="protein sequence ID" value="EFN57601.1"/>
    <property type="molecule type" value="Genomic_DNA"/>
</dbReference>
<reference evidence="7 8" key="1">
    <citation type="journal article" date="2010" name="Plant Cell">
        <title>The Chlorella variabilis NC64A genome reveals adaptation to photosymbiosis, coevolution with viruses, and cryptic sex.</title>
        <authorList>
            <person name="Blanc G."/>
            <person name="Duncan G."/>
            <person name="Agarkova I."/>
            <person name="Borodovsky M."/>
            <person name="Gurnon J."/>
            <person name="Kuo A."/>
            <person name="Lindquist E."/>
            <person name="Lucas S."/>
            <person name="Pangilinan J."/>
            <person name="Polle J."/>
            <person name="Salamov A."/>
            <person name="Terry A."/>
            <person name="Yamada T."/>
            <person name="Dunigan D.D."/>
            <person name="Grigoriev I.V."/>
            <person name="Claverie J.M."/>
            <person name="Van Etten J.L."/>
        </authorList>
    </citation>
    <scope>NUCLEOTIDE SEQUENCE [LARGE SCALE GENOMIC DNA]</scope>
    <source>
        <strain evidence="7 8">NC64A</strain>
    </source>
</reference>
<dbReference type="AlphaFoldDB" id="E1Z9Y5"/>
<dbReference type="GO" id="GO:0006886">
    <property type="term" value="P:intracellular protein transport"/>
    <property type="evidence" value="ECO:0007669"/>
    <property type="project" value="InterPro"/>
</dbReference>
<dbReference type="GO" id="GO:0016192">
    <property type="term" value="P:vesicle-mediated transport"/>
    <property type="evidence" value="ECO:0007669"/>
    <property type="project" value="InterPro"/>
</dbReference>
<evidence type="ECO:0000313" key="7">
    <source>
        <dbReference type="EMBL" id="EFN57601.1"/>
    </source>
</evidence>
<accession>E1Z9Y5</accession>
<dbReference type="GeneID" id="17356868"/>
<dbReference type="InterPro" id="IPR026739">
    <property type="entry name" value="AP_beta"/>
</dbReference>
<dbReference type="PIRSF" id="PIRSF002291">
    <property type="entry name" value="AP_complex_beta"/>
    <property type="match status" value="1"/>
</dbReference>
<dbReference type="PANTHER" id="PTHR11134">
    <property type="entry name" value="ADAPTOR COMPLEX SUBUNIT BETA FAMILY MEMBER"/>
    <property type="match status" value="1"/>
</dbReference>
<dbReference type="KEGG" id="cvr:CHLNCDRAFT_30507"/>
<proteinExistence type="inferred from homology"/>
<evidence type="ECO:0000259" key="6">
    <source>
        <dbReference type="Pfam" id="PF01602"/>
    </source>
</evidence>
<comment type="similarity">
    <text evidence="2">Belongs to the adaptor complexes large subunit family.</text>
</comment>
<dbReference type="OMA" id="CHHARRE"/>
<dbReference type="SUPFAM" id="SSF48371">
    <property type="entry name" value="ARM repeat"/>
    <property type="match status" value="1"/>
</dbReference>
<evidence type="ECO:0000256" key="1">
    <source>
        <dbReference type="ARBA" id="ARBA00004308"/>
    </source>
</evidence>
<dbReference type="GO" id="GO:0030117">
    <property type="term" value="C:membrane coat"/>
    <property type="evidence" value="ECO:0007669"/>
    <property type="project" value="InterPro"/>
</dbReference>
<dbReference type="InterPro" id="IPR016024">
    <property type="entry name" value="ARM-type_fold"/>
</dbReference>
<dbReference type="RefSeq" id="XP_005849703.1">
    <property type="nucleotide sequence ID" value="XM_005849641.1"/>
</dbReference>
<dbReference type="OrthoDB" id="10254310at2759"/>
<evidence type="ECO:0000256" key="2">
    <source>
        <dbReference type="ARBA" id="ARBA00006613"/>
    </source>
</evidence>
<dbReference type="Pfam" id="PF01602">
    <property type="entry name" value="Adaptin_N"/>
    <property type="match status" value="1"/>
</dbReference>
<evidence type="ECO:0000256" key="4">
    <source>
        <dbReference type="ARBA" id="ARBA00022927"/>
    </source>
</evidence>
<organism evidence="8">
    <name type="scientific">Chlorella variabilis</name>
    <name type="common">Green alga</name>
    <dbReference type="NCBI Taxonomy" id="554065"/>
    <lineage>
        <taxon>Eukaryota</taxon>
        <taxon>Viridiplantae</taxon>
        <taxon>Chlorophyta</taxon>
        <taxon>core chlorophytes</taxon>
        <taxon>Trebouxiophyceae</taxon>
        <taxon>Chlorellales</taxon>
        <taxon>Chlorellaceae</taxon>
        <taxon>Chlorella clade</taxon>
        <taxon>Chlorella</taxon>
    </lineage>
</organism>
<dbReference type="InterPro" id="IPR002553">
    <property type="entry name" value="Clathrin/coatomer_adapt-like_N"/>
</dbReference>
<dbReference type="Proteomes" id="UP000008141">
    <property type="component" value="Unassembled WGS sequence"/>
</dbReference>
<feature type="non-terminal residue" evidence="7">
    <location>
        <position position="584"/>
    </location>
</feature>
<dbReference type="eggNOG" id="KOG1061">
    <property type="taxonomic scope" value="Eukaryota"/>
</dbReference>